<feature type="non-terminal residue" evidence="1">
    <location>
        <position position="27"/>
    </location>
</feature>
<accession>A0A430RLU5</accession>
<evidence type="ECO:0000313" key="1">
    <source>
        <dbReference type="EMBL" id="RTH18269.1"/>
    </source>
</evidence>
<dbReference type="Proteomes" id="UP000287439">
    <property type="component" value="Unassembled WGS sequence"/>
</dbReference>
<dbReference type="EMBL" id="PELV01000184">
    <property type="protein sequence ID" value="RTH18269.1"/>
    <property type="molecule type" value="Genomic_DNA"/>
</dbReference>
<dbReference type="AlphaFoldDB" id="A0A430RLU5"/>
<keyword evidence="1" id="KW-0547">Nucleotide-binding</keyword>
<name>A0A430RLU5_THESC</name>
<evidence type="ECO:0000313" key="2">
    <source>
        <dbReference type="Proteomes" id="UP000287439"/>
    </source>
</evidence>
<comment type="caution">
    <text evidence="1">The sequence shown here is derived from an EMBL/GenBank/DDBJ whole genome shotgun (WGS) entry which is preliminary data.</text>
</comment>
<gene>
    <name evidence="1" type="primary">livF</name>
    <name evidence="1" type="ORF">CSW41_06255</name>
</gene>
<keyword evidence="1" id="KW-0067">ATP-binding</keyword>
<protein>
    <submittedName>
        <fullName evidence="1">Branched-chain amino acid ABC transporter ATP-binding protein</fullName>
    </submittedName>
</protein>
<proteinExistence type="predicted"/>
<organism evidence="1 2">
    <name type="scientific">Thermus scotoductus</name>
    <dbReference type="NCBI Taxonomy" id="37636"/>
    <lineage>
        <taxon>Bacteria</taxon>
        <taxon>Thermotogati</taxon>
        <taxon>Deinococcota</taxon>
        <taxon>Deinococci</taxon>
        <taxon>Thermales</taxon>
        <taxon>Thermaceae</taxon>
        <taxon>Thermus</taxon>
    </lineage>
</organism>
<dbReference type="GO" id="GO:0005524">
    <property type="term" value="F:ATP binding"/>
    <property type="evidence" value="ECO:0007669"/>
    <property type="project" value="UniProtKB-KW"/>
</dbReference>
<reference evidence="1 2" key="1">
    <citation type="journal article" date="2019" name="Extremophiles">
        <title>Biogeography of thermophiles and predominance of Thermus scotoductus in domestic water heaters.</title>
        <authorList>
            <person name="Wilpiszeski R.L."/>
            <person name="Zhang Z."/>
            <person name="House C.H."/>
        </authorList>
    </citation>
    <scope>NUCLEOTIDE SEQUENCE [LARGE SCALE GENOMIC DNA]</scope>
    <source>
        <strain evidence="1 2">28_S28</strain>
    </source>
</reference>
<sequence>MRLRVEGVEGGYGKAQVLFGVSLEVGV</sequence>